<dbReference type="Gramene" id="KZM99185">
    <property type="protein sequence ID" value="KZM99185"/>
    <property type="gene ID" value="DCAR_013453"/>
</dbReference>
<feature type="compositionally biased region" description="Basic and acidic residues" evidence="1">
    <location>
        <begin position="166"/>
        <end position="182"/>
    </location>
</feature>
<protein>
    <submittedName>
        <fullName evidence="2">Uncharacterized protein</fullName>
    </submittedName>
</protein>
<evidence type="ECO:0000313" key="2">
    <source>
        <dbReference type="EMBL" id="WOG98242.1"/>
    </source>
</evidence>
<proteinExistence type="predicted"/>
<dbReference type="OMA" id="EMRNGFF"/>
<reference evidence="2" key="1">
    <citation type="journal article" date="2016" name="Nat. Genet.">
        <title>A high-quality carrot genome assembly provides new insights into carotenoid accumulation and asterid genome evolution.</title>
        <authorList>
            <person name="Iorizzo M."/>
            <person name="Ellison S."/>
            <person name="Senalik D."/>
            <person name="Zeng P."/>
            <person name="Satapoomin P."/>
            <person name="Huang J."/>
            <person name="Bowman M."/>
            <person name="Iovene M."/>
            <person name="Sanseverino W."/>
            <person name="Cavagnaro P."/>
            <person name="Yildiz M."/>
            <person name="Macko-Podgorni A."/>
            <person name="Moranska E."/>
            <person name="Grzebelus E."/>
            <person name="Grzebelus D."/>
            <person name="Ashrafi H."/>
            <person name="Zheng Z."/>
            <person name="Cheng S."/>
            <person name="Spooner D."/>
            <person name="Van Deynze A."/>
            <person name="Simon P."/>
        </authorList>
    </citation>
    <scope>NUCLEOTIDE SEQUENCE</scope>
    <source>
        <tissue evidence="2">Leaf</tissue>
    </source>
</reference>
<dbReference type="OrthoDB" id="1914474at2759"/>
<organism evidence="2 3">
    <name type="scientific">Daucus carota subsp. sativus</name>
    <name type="common">Carrot</name>
    <dbReference type="NCBI Taxonomy" id="79200"/>
    <lineage>
        <taxon>Eukaryota</taxon>
        <taxon>Viridiplantae</taxon>
        <taxon>Streptophyta</taxon>
        <taxon>Embryophyta</taxon>
        <taxon>Tracheophyta</taxon>
        <taxon>Spermatophyta</taxon>
        <taxon>Magnoliopsida</taxon>
        <taxon>eudicotyledons</taxon>
        <taxon>Gunneridae</taxon>
        <taxon>Pentapetalae</taxon>
        <taxon>asterids</taxon>
        <taxon>campanulids</taxon>
        <taxon>Apiales</taxon>
        <taxon>Apiaceae</taxon>
        <taxon>Apioideae</taxon>
        <taxon>Scandiceae</taxon>
        <taxon>Daucinae</taxon>
        <taxon>Daucus</taxon>
        <taxon>Daucus sect. Daucus</taxon>
    </lineage>
</organism>
<gene>
    <name evidence="2" type="ORF">DCAR_0417583</name>
</gene>
<keyword evidence="3" id="KW-1185">Reference proteome</keyword>
<accession>A0A165YSC4</accession>
<feature type="region of interest" description="Disordered" evidence="1">
    <location>
        <begin position="1"/>
        <end position="26"/>
    </location>
</feature>
<name>A0A165YSC4_DAUCS</name>
<dbReference type="InterPro" id="IPR053346">
    <property type="entry name" value="Fra_a_1-associated"/>
</dbReference>
<sequence>MGWVWKDDVDNGDGDVDTSPGQLSSTAEDRCYTKKIVSSNCKTEEVEPGKFIRKCEKTEQLIKDCVGRPSEVLQSNKEYTEEDITEQVLKGSSSIGSSPSEMFSFPGLRSDIDAIEKGIFSSMHRFFDAAEEMRNGFFGAFGTPNIYDRDSQAWPSTRRGIPVEGKPPKDASPKSDDSDGHVDLSAMAKDV</sequence>
<dbReference type="Proteomes" id="UP000077755">
    <property type="component" value="Chromosome 4"/>
</dbReference>
<feature type="region of interest" description="Disordered" evidence="1">
    <location>
        <begin position="149"/>
        <end position="191"/>
    </location>
</feature>
<dbReference type="AlphaFoldDB" id="A0A165YSC4"/>
<dbReference type="PANTHER" id="PTHR35722:SF1">
    <property type="entry name" value="MAL D 1-ASSOCIATED PROTEIN"/>
    <property type="match status" value="1"/>
</dbReference>
<dbReference type="KEGG" id="dcr:108216350"/>
<dbReference type="PANTHER" id="PTHR35722">
    <property type="entry name" value="MAL D 1-ASSOCIATED PROTEIN"/>
    <property type="match status" value="1"/>
</dbReference>
<reference evidence="2" key="2">
    <citation type="submission" date="2022-03" db="EMBL/GenBank/DDBJ databases">
        <title>Draft title - Genomic analysis of global carrot germplasm unveils the trajectory of domestication and the origin of high carotenoid orange carrot.</title>
        <authorList>
            <person name="Iorizzo M."/>
            <person name="Ellison S."/>
            <person name="Senalik D."/>
            <person name="Macko-Podgorni A."/>
            <person name="Grzebelus D."/>
            <person name="Bostan H."/>
            <person name="Rolling W."/>
            <person name="Curaba J."/>
            <person name="Simon P."/>
        </authorList>
    </citation>
    <scope>NUCLEOTIDE SEQUENCE</scope>
    <source>
        <tissue evidence="2">Leaf</tissue>
    </source>
</reference>
<evidence type="ECO:0000313" key="3">
    <source>
        <dbReference type="Proteomes" id="UP000077755"/>
    </source>
</evidence>
<dbReference type="EMBL" id="CP093346">
    <property type="protein sequence ID" value="WOG98242.1"/>
    <property type="molecule type" value="Genomic_DNA"/>
</dbReference>
<evidence type="ECO:0000256" key="1">
    <source>
        <dbReference type="SAM" id="MobiDB-lite"/>
    </source>
</evidence>